<comment type="caution">
    <text evidence="1">The sequence shown here is derived from an EMBL/GenBank/DDBJ whole genome shotgun (WGS) entry which is preliminary data.</text>
</comment>
<dbReference type="InterPro" id="IPR026337">
    <property type="entry name" value="AKG_HExxH"/>
</dbReference>
<sequence length="603" mass="65535">MTGVDGGRKHHIDLEQFRILAGGGGDERAVGPLSATERSWRLTALLTLLESCRAVAAVTGPLAPIDSVWDLLLQAYRAEPAAVEDVLAQPQVGLWAAYTVRRMGARAPEVMWPEIGYLHGIVAACAFRAGVPYELNLPVRFGVAVLPTVGTADFPDGTTQTQAVFDGCVLTLSAGPVVVTAGPEDPRWHEPIQLEVEAGGQSIRVTLLDRDTFRDLRKPEPPLPLSVSDVDRWRELLGEAWKILVRELPERAAGIASSLRTLTPVPRQQPYRPQSATAAEAYGGILLSEPDDATQLAMTLVHEGQHLKLGALLHMFTLLERGPAVRYYAPWRDDPRPLEGLLQGVYAFAGIADFWRVHRRHAVAAEKLLAEFEFALWRRQAYGAVQVLSGSGRLTEIGQMFVTLLHDRLASWQDDPVSPRTAELAEDMALDHHALWRTYCMQVDKSLGEALAAAYRSGDPIPASMLSDDDRRVMPFPAEGLLDGRAVLVRHALAGTDPAAVHAARGNPSDVELVAGRTESARECYLRDVERNAGDSRAWVGLGLTLDRKSDPGAWALLGRPELVMAMATAGGRADPLAAARWLGHQLGGEQLGAPRPAGWRLA</sequence>
<proteinExistence type="predicted"/>
<name>A0A7W7FZ06_9ACTN</name>
<dbReference type="NCBIfam" id="TIGR04267">
    <property type="entry name" value="mod_HExxH"/>
    <property type="match status" value="1"/>
</dbReference>
<reference evidence="1 2" key="1">
    <citation type="submission" date="2020-08" db="EMBL/GenBank/DDBJ databases">
        <title>Sequencing the genomes of 1000 actinobacteria strains.</title>
        <authorList>
            <person name="Klenk H.-P."/>
        </authorList>
    </citation>
    <scope>NUCLEOTIDE SEQUENCE [LARGE SCALE GENOMIC DNA]</scope>
    <source>
        <strain evidence="1 2">DSM 45518</strain>
    </source>
</reference>
<gene>
    <name evidence="1" type="ORF">BKA14_000307</name>
</gene>
<evidence type="ECO:0000313" key="1">
    <source>
        <dbReference type="EMBL" id="MBB4690159.1"/>
    </source>
</evidence>
<dbReference type="AlphaFoldDB" id="A0A7W7FZ06"/>
<protein>
    <submittedName>
        <fullName evidence="1">HEXXH motif-containing protein</fullName>
    </submittedName>
</protein>
<evidence type="ECO:0000313" key="2">
    <source>
        <dbReference type="Proteomes" id="UP000542742"/>
    </source>
</evidence>
<dbReference type="Proteomes" id="UP000542742">
    <property type="component" value="Unassembled WGS sequence"/>
</dbReference>
<keyword evidence="2" id="KW-1185">Reference proteome</keyword>
<dbReference type="EMBL" id="JACHMF010000001">
    <property type="protein sequence ID" value="MBB4690159.1"/>
    <property type="molecule type" value="Genomic_DNA"/>
</dbReference>
<accession>A0A7W7FZ06</accession>
<dbReference type="RefSeq" id="WP_184949162.1">
    <property type="nucleotide sequence ID" value="NZ_BOMC01000045.1"/>
</dbReference>
<organism evidence="1 2">
    <name type="scientific">Paractinoplanes abujensis</name>
    <dbReference type="NCBI Taxonomy" id="882441"/>
    <lineage>
        <taxon>Bacteria</taxon>
        <taxon>Bacillati</taxon>
        <taxon>Actinomycetota</taxon>
        <taxon>Actinomycetes</taxon>
        <taxon>Micromonosporales</taxon>
        <taxon>Micromonosporaceae</taxon>
        <taxon>Paractinoplanes</taxon>
    </lineage>
</organism>